<organism evidence="1 2">
    <name type="scientific">Populus tomentosa</name>
    <name type="common">Chinese white poplar</name>
    <dbReference type="NCBI Taxonomy" id="118781"/>
    <lineage>
        <taxon>Eukaryota</taxon>
        <taxon>Viridiplantae</taxon>
        <taxon>Streptophyta</taxon>
        <taxon>Embryophyta</taxon>
        <taxon>Tracheophyta</taxon>
        <taxon>Spermatophyta</taxon>
        <taxon>Magnoliopsida</taxon>
        <taxon>eudicotyledons</taxon>
        <taxon>Gunneridae</taxon>
        <taxon>Pentapetalae</taxon>
        <taxon>rosids</taxon>
        <taxon>fabids</taxon>
        <taxon>Malpighiales</taxon>
        <taxon>Salicaceae</taxon>
        <taxon>Saliceae</taxon>
        <taxon>Populus</taxon>
    </lineage>
</organism>
<evidence type="ECO:0000313" key="2">
    <source>
        <dbReference type="Proteomes" id="UP000886885"/>
    </source>
</evidence>
<evidence type="ECO:0000313" key="1">
    <source>
        <dbReference type="EMBL" id="KAG6788597.1"/>
    </source>
</evidence>
<dbReference type="EMBL" id="JAAWWB010000002">
    <property type="protein sequence ID" value="KAG6788597.1"/>
    <property type="molecule type" value="Genomic_DNA"/>
</dbReference>
<keyword evidence="2" id="KW-1185">Reference proteome</keyword>
<gene>
    <name evidence="1" type="ORF">POTOM_004669</name>
</gene>
<accession>A0A8X8AL04</accession>
<proteinExistence type="predicted"/>
<comment type="caution">
    <text evidence="1">The sequence shown here is derived from an EMBL/GenBank/DDBJ whole genome shotgun (WGS) entry which is preliminary data.</text>
</comment>
<sequence>MFCRTRFNTRYAYKSIHKSCASSSKTKTQLCKFLQSSSNTKSRPSNLACDLNFLPFDLLDITDICIMQPVGVAKQKTRRQVNLWAIRAQPRRFGISFVVPDRVVMEISSKRRVRGKHPLRLIRMPPGGPVEFHKIVEEANQQSPPLKNWGRDTCPLPDKAYHRSCFNDCRAKKEDSHQKLNLTPWSL</sequence>
<dbReference type="OrthoDB" id="809587at2759"/>
<reference evidence="1" key="1">
    <citation type="journal article" date="2020" name="bioRxiv">
        <title>Hybrid origin of Populus tomentosa Carr. identified through genome sequencing and phylogenomic analysis.</title>
        <authorList>
            <person name="An X."/>
            <person name="Gao K."/>
            <person name="Chen Z."/>
            <person name="Li J."/>
            <person name="Yang X."/>
            <person name="Yang X."/>
            <person name="Zhou J."/>
            <person name="Guo T."/>
            <person name="Zhao T."/>
            <person name="Huang S."/>
            <person name="Miao D."/>
            <person name="Khan W.U."/>
            <person name="Rao P."/>
            <person name="Ye M."/>
            <person name="Lei B."/>
            <person name="Liao W."/>
            <person name="Wang J."/>
            <person name="Ji L."/>
            <person name="Li Y."/>
            <person name="Guo B."/>
            <person name="Mustafa N.S."/>
            <person name="Li S."/>
            <person name="Yun Q."/>
            <person name="Keller S.R."/>
            <person name="Mao J."/>
            <person name="Zhang R."/>
            <person name="Strauss S.H."/>
        </authorList>
    </citation>
    <scope>NUCLEOTIDE SEQUENCE</scope>
    <source>
        <strain evidence="1">GM15</strain>
        <tissue evidence="1">Leaf</tissue>
    </source>
</reference>
<dbReference type="Proteomes" id="UP000886885">
    <property type="component" value="Chromosome 1D"/>
</dbReference>
<dbReference type="AlphaFoldDB" id="A0A8X8AL04"/>
<protein>
    <submittedName>
        <fullName evidence="1">Uncharacterized protein</fullName>
    </submittedName>
</protein>
<name>A0A8X8AL04_POPTO</name>